<reference evidence="3 4" key="1">
    <citation type="submission" date="2018-11" db="EMBL/GenBank/DDBJ databases">
        <authorList>
            <consortium name="Pathogen Informatics"/>
        </authorList>
    </citation>
    <scope>NUCLEOTIDE SEQUENCE [LARGE SCALE GENOMIC DNA]</scope>
</reference>
<accession>A0A3P7RXX5</accession>
<evidence type="ECO:0000256" key="1">
    <source>
        <dbReference type="SAM" id="MobiDB-lite"/>
    </source>
</evidence>
<protein>
    <recommendedName>
        <fullName evidence="2">Fibronectin type-III domain-containing protein</fullName>
    </recommendedName>
</protein>
<dbReference type="InterPro" id="IPR003961">
    <property type="entry name" value="FN3_dom"/>
</dbReference>
<name>A0A3P7RXX5_RODNA</name>
<dbReference type="EMBL" id="UZAE01001955">
    <property type="protein sequence ID" value="VDN99240.1"/>
    <property type="molecule type" value="Genomic_DNA"/>
</dbReference>
<dbReference type="CDD" id="cd00063">
    <property type="entry name" value="FN3"/>
    <property type="match status" value="2"/>
</dbReference>
<dbReference type="PROSITE" id="PS50853">
    <property type="entry name" value="FN3"/>
    <property type="match status" value="1"/>
</dbReference>
<feature type="region of interest" description="Disordered" evidence="1">
    <location>
        <begin position="1"/>
        <end position="22"/>
    </location>
</feature>
<proteinExistence type="predicted"/>
<dbReference type="OrthoDB" id="443915at2759"/>
<keyword evidence="4" id="KW-1185">Reference proteome</keyword>
<dbReference type="SUPFAM" id="SSF49265">
    <property type="entry name" value="Fibronectin type III"/>
    <property type="match status" value="1"/>
</dbReference>
<dbReference type="Gene3D" id="2.60.40.10">
    <property type="entry name" value="Immunoglobulins"/>
    <property type="match status" value="2"/>
</dbReference>
<feature type="domain" description="Fibronectin type-III" evidence="2">
    <location>
        <begin position="1"/>
        <end position="93"/>
    </location>
</feature>
<gene>
    <name evidence="3" type="ORF">HNAJ_LOCUS3381</name>
</gene>
<organism evidence="3 4">
    <name type="scientific">Rodentolepis nana</name>
    <name type="common">Dwarf tapeworm</name>
    <name type="synonym">Hymenolepis nana</name>
    <dbReference type="NCBI Taxonomy" id="102285"/>
    <lineage>
        <taxon>Eukaryota</taxon>
        <taxon>Metazoa</taxon>
        <taxon>Spiralia</taxon>
        <taxon>Lophotrochozoa</taxon>
        <taxon>Platyhelminthes</taxon>
        <taxon>Cestoda</taxon>
        <taxon>Eucestoda</taxon>
        <taxon>Cyclophyllidea</taxon>
        <taxon>Hymenolepididae</taxon>
        <taxon>Rodentolepis</taxon>
    </lineage>
</organism>
<dbReference type="InterPro" id="IPR013783">
    <property type="entry name" value="Ig-like_fold"/>
</dbReference>
<sequence>MKSGTRSLHLTWEPQSKPGASSSFPCKPIIRYQLEMQEGEARQHFKSVYDGDAITFLVEGLRRCSLYRFRLCASNADGVSHWSDIVAFRTDPDPPSTPKGLRLRGRVRPYHVNLYWLAPDDDGGAPVNGYRLEILMPQLPLALLRKYPHQQSVHSKKENAQRLQPNSNDEDEIKAAESKGFICWPWVIYNRAV</sequence>
<evidence type="ECO:0000313" key="3">
    <source>
        <dbReference type="EMBL" id="VDN99240.1"/>
    </source>
</evidence>
<dbReference type="AlphaFoldDB" id="A0A3P7RXX5"/>
<evidence type="ECO:0000313" key="4">
    <source>
        <dbReference type="Proteomes" id="UP000278807"/>
    </source>
</evidence>
<dbReference type="InterPro" id="IPR036116">
    <property type="entry name" value="FN3_sf"/>
</dbReference>
<dbReference type="Proteomes" id="UP000278807">
    <property type="component" value="Unassembled WGS sequence"/>
</dbReference>
<evidence type="ECO:0000259" key="2">
    <source>
        <dbReference type="PROSITE" id="PS50853"/>
    </source>
</evidence>